<feature type="binding site" description="axial binding residue" evidence="14">
    <location>
        <position position="850"/>
    </location>
    <ligand>
        <name>heme</name>
        <dbReference type="ChEBI" id="CHEBI:30413"/>
    </ligand>
    <ligandPart>
        <name>Fe</name>
        <dbReference type="ChEBI" id="CHEBI:18248"/>
    </ligandPart>
</feature>
<keyword evidence="11 14" id="KW-0408">Iron</keyword>
<organism evidence="15">
    <name type="scientific">Dendroctonus ponderosae</name>
    <name type="common">Mountain pine beetle</name>
    <dbReference type="NCBI Taxonomy" id="77166"/>
    <lineage>
        <taxon>Eukaryota</taxon>
        <taxon>Metazoa</taxon>
        <taxon>Ecdysozoa</taxon>
        <taxon>Arthropoda</taxon>
        <taxon>Hexapoda</taxon>
        <taxon>Insecta</taxon>
        <taxon>Pterygota</taxon>
        <taxon>Neoptera</taxon>
        <taxon>Endopterygota</taxon>
        <taxon>Coleoptera</taxon>
        <taxon>Polyphaga</taxon>
        <taxon>Cucujiformia</taxon>
        <taxon>Curculionidae</taxon>
        <taxon>Scolytinae</taxon>
        <taxon>Dendroctonus</taxon>
    </lineage>
</organism>
<feature type="non-terminal residue" evidence="15">
    <location>
        <position position="1"/>
    </location>
</feature>
<keyword evidence="12" id="KW-0503">Monooxygenase</keyword>
<evidence type="ECO:0000256" key="14">
    <source>
        <dbReference type="PIRSR" id="PIRSR602401-1"/>
    </source>
</evidence>
<dbReference type="PRINTS" id="PR00385">
    <property type="entry name" value="P450"/>
</dbReference>
<name>N6T7N6_DENPD</name>
<evidence type="ECO:0000256" key="7">
    <source>
        <dbReference type="ARBA" id="ARBA00022723"/>
    </source>
</evidence>
<dbReference type="FunFam" id="1.10.630.10:FF:000035">
    <property type="entry name" value="CYtochrome P450 family"/>
    <property type="match status" value="2"/>
</dbReference>
<dbReference type="EMBL" id="KB740984">
    <property type="protein sequence ID" value="ENN76234.1"/>
    <property type="molecule type" value="Genomic_DNA"/>
</dbReference>
<dbReference type="GO" id="GO:0020037">
    <property type="term" value="F:heme binding"/>
    <property type="evidence" value="ECO:0007669"/>
    <property type="project" value="InterPro"/>
</dbReference>
<evidence type="ECO:0000256" key="11">
    <source>
        <dbReference type="ARBA" id="ARBA00023004"/>
    </source>
</evidence>
<evidence type="ECO:0000256" key="1">
    <source>
        <dbReference type="ARBA" id="ARBA00001971"/>
    </source>
</evidence>
<keyword evidence="7 14" id="KW-0479">Metal-binding</keyword>
<dbReference type="GO" id="GO:0016705">
    <property type="term" value="F:oxidoreductase activity, acting on paired donors, with incorporation or reduction of molecular oxygen"/>
    <property type="evidence" value="ECO:0007669"/>
    <property type="project" value="InterPro"/>
</dbReference>
<dbReference type="InterPro" id="IPR001128">
    <property type="entry name" value="Cyt_P450"/>
</dbReference>
<dbReference type="Gene3D" id="1.10.630.10">
    <property type="entry name" value="Cytochrome P450"/>
    <property type="match status" value="2"/>
</dbReference>
<dbReference type="PANTHER" id="PTHR24291">
    <property type="entry name" value="CYTOCHROME P450 FAMILY 4"/>
    <property type="match status" value="1"/>
</dbReference>
<dbReference type="OrthoDB" id="1470350at2759"/>
<evidence type="ECO:0000256" key="5">
    <source>
        <dbReference type="ARBA" id="ARBA00010617"/>
    </source>
</evidence>
<dbReference type="HOGENOM" id="CLU_321664_0_0_1"/>
<comment type="subcellular location">
    <subcellularLocation>
        <location evidence="4">Endoplasmic reticulum membrane</location>
        <topology evidence="4">Peripheral membrane protein</topology>
    </subcellularLocation>
    <subcellularLocation>
        <location evidence="3">Microsome membrane</location>
        <topology evidence="3">Peripheral membrane protein</topology>
    </subcellularLocation>
</comment>
<comment type="function">
    <text evidence="2">May be involved in the metabolism of insect hormones and in the breakdown of synthetic insecticides.</text>
</comment>
<evidence type="ECO:0000256" key="10">
    <source>
        <dbReference type="ARBA" id="ARBA00023002"/>
    </source>
</evidence>
<dbReference type="InterPro" id="IPR050196">
    <property type="entry name" value="Cytochrome_P450_Monoox"/>
</dbReference>
<evidence type="ECO:0000256" key="13">
    <source>
        <dbReference type="ARBA" id="ARBA00023136"/>
    </source>
</evidence>
<evidence type="ECO:0000256" key="8">
    <source>
        <dbReference type="ARBA" id="ARBA00022824"/>
    </source>
</evidence>
<keyword evidence="8" id="KW-0256">Endoplasmic reticulum</keyword>
<evidence type="ECO:0000256" key="6">
    <source>
        <dbReference type="ARBA" id="ARBA00022617"/>
    </source>
</evidence>
<dbReference type="CDD" id="cd20628">
    <property type="entry name" value="CYP4"/>
    <property type="match status" value="2"/>
</dbReference>
<dbReference type="GO" id="GO:0004497">
    <property type="term" value="F:monooxygenase activity"/>
    <property type="evidence" value="ECO:0007669"/>
    <property type="project" value="UniProtKB-KW"/>
</dbReference>
<comment type="similarity">
    <text evidence="5">Belongs to the cytochrome P450 family.</text>
</comment>
<comment type="cofactor">
    <cofactor evidence="1 14">
        <name>heme</name>
        <dbReference type="ChEBI" id="CHEBI:30413"/>
    </cofactor>
</comment>
<accession>N6T7N6</accession>
<reference evidence="15" key="1">
    <citation type="journal article" date="2013" name="Genome Biol.">
        <title>Draft genome of the mountain pine beetle, Dendroctonus ponderosae Hopkins, a major forest pest.</title>
        <authorList>
            <person name="Keeling C.I."/>
            <person name="Yuen M.M."/>
            <person name="Liao N.Y."/>
            <person name="Docking T.R."/>
            <person name="Chan S.K."/>
            <person name="Taylor G.A."/>
            <person name="Palmquist D.L."/>
            <person name="Jackman S.D."/>
            <person name="Nguyen A."/>
            <person name="Li M."/>
            <person name="Henderson H."/>
            <person name="Janes J.K."/>
            <person name="Zhao Y."/>
            <person name="Pandoh P."/>
            <person name="Moore R."/>
            <person name="Sperling F.A."/>
            <person name="Huber D.P."/>
            <person name="Birol I."/>
            <person name="Jones S.J."/>
            <person name="Bohlmann J."/>
        </authorList>
    </citation>
    <scope>NUCLEOTIDE SEQUENCE</scope>
</reference>
<evidence type="ECO:0000256" key="12">
    <source>
        <dbReference type="ARBA" id="ARBA00023033"/>
    </source>
</evidence>
<dbReference type="AlphaFoldDB" id="N6T7N6"/>
<dbReference type="InterPro" id="IPR036396">
    <property type="entry name" value="Cyt_P450_sf"/>
</dbReference>
<evidence type="ECO:0000313" key="15">
    <source>
        <dbReference type="EMBL" id="ENN76234.1"/>
    </source>
</evidence>
<dbReference type="OMA" id="GMHINAQ"/>
<dbReference type="PANTHER" id="PTHR24291:SF187">
    <property type="entry name" value="CYTOCHROME P450 4AE1-RELATED"/>
    <property type="match status" value="1"/>
</dbReference>
<keyword evidence="6 14" id="KW-0349">Heme</keyword>
<evidence type="ECO:0000256" key="9">
    <source>
        <dbReference type="ARBA" id="ARBA00022848"/>
    </source>
</evidence>
<dbReference type="Pfam" id="PF00067">
    <property type="entry name" value="p450"/>
    <property type="match status" value="2"/>
</dbReference>
<proteinExistence type="inferred from homology"/>
<keyword evidence="9" id="KW-0492">Microsome</keyword>
<dbReference type="PRINTS" id="PR00463">
    <property type="entry name" value="EP450I"/>
</dbReference>
<evidence type="ECO:0000256" key="3">
    <source>
        <dbReference type="ARBA" id="ARBA00004174"/>
    </source>
</evidence>
<dbReference type="GO" id="GO:0005789">
    <property type="term" value="C:endoplasmic reticulum membrane"/>
    <property type="evidence" value="ECO:0007669"/>
    <property type="project" value="UniProtKB-SubCell"/>
</dbReference>
<protein>
    <submittedName>
        <fullName evidence="15">Uncharacterized protein</fullName>
    </submittedName>
</protein>
<dbReference type="GO" id="GO:0005506">
    <property type="term" value="F:iron ion binding"/>
    <property type="evidence" value="ECO:0007669"/>
    <property type="project" value="InterPro"/>
</dbReference>
<evidence type="ECO:0000256" key="4">
    <source>
        <dbReference type="ARBA" id="ARBA00004406"/>
    </source>
</evidence>
<sequence length="901" mass="103554">MWILLVLPIVAYILVHIASSRIKSQSKYLRNVPGKKPFLIFGNLLDFLPGSIVFLDNLMGYLKTYGDTILFHDGLFSWMLVSTDYEFNEFMHSSSVHIEKSNLYHFFHGWLGQGSKWRNHRKVITHSFHFSILQQFIGSFDGVGDNLLKKLESEAGKDSVEISQLISLYTLDVICEAAMGVKIHALDSGNSQYVKSIKDMCNIVADRIFSYLSPRLYMLTANYYKEKRALRIIHKHVDAVISQRIEEHNQKAKKSESSQADDFGVKKRLAFLDMLLDARIDGKPLSRKELRDEVNTFMFEGHDTTSSAISFALFAIATHPEVQEKLFDEQTQIFPSDWKSAHASHKQLMEMKYLDMVIKETLRLYPPVPFYGRKLAQDVDFKGTLYPKGLTVFLFPYGCHRSAKYFPEPEKFIPERFENWTGKLPYAYTPFSAGPRNCQKFAMLEMLAIISKIIRKFKLAPARPEHEMQLAGETILISKNGVNISWILLSIDYEFNEFLYSSSVHIAKSDQYQFFHGWFGQGLLTSSGSTWRNHRKVITHSFHFSILLQFIDVFDSVGDNLVKKLESEAGKDSVEISQLISLYALDVICEAAMGVKIQALEAGNSEYVKSIKEMCNIVVDRVFSFISPRLYKLTWTYYREKTVLKSIHKHVEAVISKRIEEYSQKAEKGSQADEFGAKKRLAFLDMLLEARIDGKPFSRKELRDEVNTFMFEGHDTTSSALSFALFLIATHPEVQDKLFKEQTKIFPSGWKNVRPSHKQLMKMKYLDLVIKETLRLFPSVPFYGRKLAHDVEFKGILYPKGLTVGLFPYGCHRSPKYFPEPEKFIPERFENWSGKLPYAYTPFSAGPRNCQKFAVLEMLATLSKIVCKFKLAPAKPEHKIELAAETILISKNGVKISLEKR</sequence>
<dbReference type="InterPro" id="IPR002401">
    <property type="entry name" value="Cyt_P450_E_grp-I"/>
</dbReference>
<keyword evidence="10" id="KW-0560">Oxidoreductase</keyword>
<keyword evidence="13" id="KW-0472">Membrane</keyword>
<gene>
    <name evidence="15" type="ORF">YQE_07200</name>
</gene>
<evidence type="ECO:0000256" key="2">
    <source>
        <dbReference type="ARBA" id="ARBA00003690"/>
    </source>
</evidence>
<dbReference type="SUPFAM" id="SSF48264">
    <property type="entry name" value="Cytochrome P450"/>
    <property type="match status" value="2"/>
</dbReference>